<name>A0A511MDJ6_9NOCA</name>
<feature type="compositionally biased region" description="Polar residues" evidence="1">
    <location>
        <begin position="154"/>
        <end position="163"/>
    </location>
</feature>
<feature type="transmembrane region" description="Helical" evidence="2">
    <location>
        <begin position="25"/>
        <end position="49"/>
    </location>
</feature>
<sequence>MSATAVLLAVAASSGSDDNVELAVIAAAAVPVVAATVQAAATELGVIATRDLRRTLLLSQLLAAAALLTFIAAVVLGASGLTSEATAIYTALAGSTLGGLSLTGGYRASAARQYALTVQMVNSIEDRQLRDRTRRDIALEAIRSTPPVSRDSGGDSTTPAIAP</sequence>
<evidence type="ECO:0000313" key="3">
    <source>
        <dbReference type="EMBL" id="GEM38734.1"/>
    </source>
</evidence>
<reference evidence="3 4" key="1">
    <citation type="submission" date="2019-07" db="EMBL/GenBank/DDBJ databases">
        <title>Whole genome shotgun sequence of Nocardia ninae NBRC 108245.</title>
        <authorList>
            <person name="Hosoyama A."/>
            <person name="Uohara A."/>
            <person name="Ohji S."/>
            <person name="Ichikawa N."/>
        </authorList>
    </citation>
    <scope>NUCLEOTIDE SEQUENCE [LARGE SCALE GENOMIC DNA]</scope>
    <source>
        <strain evidence="3 4">NBRC 108245</strain>
    </source>
</reference>
<organism evidence="3 4">
    <name type="scientific">Nocardia ninae NBRC 108245</name>
    <dbReference type="NCBI Taxonomy" id="1210091"/>
    <lineage>
        <taxon>Bacteria</taxon>
        <taxon>Bacillati</taxon>
        <taxon>Actinomycetota</taxon>
        <taxon>Actinomycetes</taxon>
        <taxon>Mycobacteriales</taxon>
        <taxon>Nocardiaceae</taxon>
        <taxon>Nocardia</taxon>
    </lineage>
</organism>
<dbReference type="EMBL" id="BJXA01000018">
    <property type="protein sequence ID" value="GEM38734.1"/>
    <property type="molecule type" value="Genomic_DNA"/>
</dbReference>
<dbReference type="Proteomes" id="UP000321424">
    <property type="component" value="Unassembled WGS sequence"/>
</dbReference>
<comment type="caution">
    <text evidence="3">The sequence shown here is derived from an EMBL/GenBank/DDBJ whole genome shotgun (WGS) entry which is preliminary data.</text>
</comment>
<evidence type="ECO:0000256" key="1">
    <source>
        <dbReference type="SAM" id="MobiDB-lite"/>
    </source>
</evidence>
<proteinExistence type="predicted"/>
<keyword evidence="2" id="KW-0812">Transmembrane</keyword>
<keyword evidence="4" id="KW-1185">Reference proteome</keyword>
<dbReference type="AlphaFoldDB" id="A0A511MDJ6"/>
<feature type="transmembrane region" description="Helical" evidence="2">
    <location>
        <begin position="61"/>
        <end position="81"/>
    </location>
</feature>
<evidence type="ECO:0008006" key="5">
    <source>
        <dbReference type="Google" id="ProtNLM"/>
    </source>
</evidence>
<keyword evidence="2" id="KW-0472">Membrane</keyword>
<accession>A0A511MDJ6</accession>
<keyword evidence="2" id="KW-1133">Transmembrane helix</keyword>
<dbReference type="RefSeq" id="WP_147131340.1">
    <property type="nucleotide sequence ID" value="NZ_BJXA01000018.1"/>
</dbReference>
<protein>
    <recommendedName>
        <fullName evidence="5">Transmembrane protein</fullName>
    </recommendedName>
</protein>
<feature type="transmembrane region" description="Helical" evidence="2">
    <location>
        <begin position="87"/>
        <end position="106"/>
    </location>
</feature>
<feature type="region of interest" description="Disordered" evidence="1">
    <location>
        <begin position="142"/>
        <end position="163"/>
    </location>
</feature>
<evidence type="ECO:0000313" key="4">
    <source>
        <dbReference type="Proteomes" id="UP000321424"/>
    </source>
</evidence>
<evidence type="ECO:0000256" key="2">
    <source>
        <dbReference type="SAM" id="Phobius"/>
    </source>
</evidence>
<gene>
    <name evidence="3" type="ORF">NN4_32530</name>
</gene>